<feature type="compositionally biased region" description="Low complexity" evidence="1">
    <location>
        <begin position="170"/>
        <end position="184"/>
    </location>
</feature>
<dbReference type="Proteomes" id="UP000309992">
    <property type="component" value="Unassembled WGS sequence"/>
</dbReference>
<sequence length="284" mass="30797">MELDDVGREVTQRAAQLASVALNLAQQLHARRDATARQEQQIHQGQRDEITQRLQADRAAHAGLWNTLRHNPRTPLDDATLAEQWVTAAAWEPHDTRAAAARAALEDRLVHAGIDRGELDRIRTEKTFTGAADTLTAHLSEHRANHTGQEKTTGLMLTEAAQERTDAAQHRATAAAADTRASTTEQTTDGEVDHDGTAEQAHHEHTADTERTLAAAHDSDATATEANTDVPDPAGNVYAHGAPSARLAGESYPEPAATAVTRTRSRAQPRKASPPRERDHGRGR</sequence>
<keyword evidence="3" id="KW-1185">Reference proteome</keyword>
<gene>
    <name evidence="2" type="ORF">FCN18_33305</name>
</gene>
<name>A0ABY2RUV3_9PSEU</name>
<proteinExistence type="predicted"/>
<reference evidence="2 3" key="1">
    <citation type="journal article" date="2015" name="Antonie Van Leeuwenhoek">
        <title>Prauserella endophytica sp. nov., an endophytic actinobacterium isolated from Tamarix taklamakanensis.</title>
        <authorList>
            <person name="Liu J.M."/>
            <person name="Habden X."/>
            <person name="Guo L."/>
            <person name="Tuo L."/>
            <person name="Jiang Z.K."/>
            <person name="Liu S.W."/>
            <person name="Liu X.F."/>
            <person name="Chen L."/>
            <person name="Li R.F."/>
            <person name="Zhang Y.Q."/>
            <person name="Sun C.H."/>
        </authorList>
    </citation>
    <scope>NUCLEOTIDE SEQUENCE [LARGE SCALE GENOMIC DNA]</scope>
    <source>
        <strain evidence="2 3">CGMCC 4.7182</strain>
    </source>
</reference>
<accession>A0ABY2RUV3</accession>
<dbReference type="RefSeq" id="WP_137096995.1">
    <property type="nucleotide sequence ID" value="NZ_SWMS01000030.1"/>
</dbReference>
<evidence type="ECO:0000313" key="2">
    <source>
        <dbReference type="EMBL" id="TKG61519.1"/>
    </source>
</evidence>
<feature type="compositionally biased region" description="Basic and acidic residues" evidence="1">
    <location>
        <begin position="274"/>
        <end position="284"/>
    </location>
</feature>
<organism evidence="2 3">
    <name type="scientific">Prauserella endophytica</name>
    <dbReference type="NCBI Taxonomy" id="1592324"/>
    <lineage>
        <taxon>Bacteria</taxon>
        <taxon>Bacillati</taxon>
        <taxon>Actinomycetota</taxon>
        <taxon>Actinomycetes</taxon>
        <taxon>Pseudonocardiales</taxon>
        <taxon>Pseudonocardiaceae</taxon>
        <taxon>Prauserella</taxon>
        <taxon>Prauserella coralliicola group</taxon>
    </lineage>
</organism>
<comment type="caution">
    <text evidence="2">The sequence shown here is derived from an EMBL/GenBank/DDBJ whole genome shotgun (WGS) entry which is preliminary data.</text>
</comment>
<dbReference type="EMBL" id="SWMS01000030">
    <property type="protein sequence ID" value="TKG61519.1"/>
    <property type="molecule type" value="Genomic_DNA"/>
</dbReference>
<evidence type="ECO:0000256" key="1">
    <source>
        <dbReference type="SAM" id="MobiDB-lite"/>
    </source>
</evidence>
<protein>
    <submittedName>
        <fullName evidence="2">Uncharacterized protein</fullName>
    </submittedName>
</protein>
<feature type="compositionally biased region" description="Basic and acidic residues" evidence="1">
    <location>
        <begin position="191"/>
        <end position="211"/>
    </location>
</feature>
<evidence type="ECO:0000313" key="3">
    <source>
        <dbReference type="Proteomes" id="UP000309992"/>
    </source>
</evidence>
<feature type="region of interest" description="Disordered" evidence="1">
    <location>
        <begin position="163"/>
        <end position="284"/>
    </location>
</feature>